<feature type="transmembrane region" description="Helical" evidence="8">
    <location>
        <begin position="43"/>
        <end position="63"/>
    </location>
</feature>
<dbReference type="InterPro" id="IPR005829">
    <property type="entry name" value="Sugar_transporter_CS"/>
</dbReference>
<dbReference type="CDD" id="cd17320">
    <property type="entry name" value="MFS_MdfA_MDR_like"/>
    <property type="match status" value="1"/>
</dbReference>
<reference evidence="10 11" key="1">
    <citation type="submission" date="2018-11" db="EMBL/GenBank/DDBJ databases">
        <authorList>
            <person name="Na S.W."/>
            <person name="Baik M."/>
        </authorList>
    </citation>
    <scope>NUCLEOTIDE SEQUENCE [LARGE SCALE GENOMIC DNA]</scope>
    <source>
        <strain evidence="10 11">E39</strain>
    </source>
</reference>
<dbReference type="RefSeq" id="WP_111897486.1">
    <property type="nucleotide sequence ID" value="NZ_CP033459.1"/>
</dbReference>
<feature type="transmembrane region" description="Helical" evidence="8">
    <location>
        <begin position="303"/>
        <end position="326"/>
    </location>
</feature>
<feature type="transmembrane region" description="Helical" evidence="8">
    <location>
        <begin position="212"/>
        <end position="235"/>
    </location>
</feature>
<dbReference type="Pfam" id="PF07690">
    <property type="entry name" value="MFS_1"/>
    <property type="match status" value="1"/>
</dbReference>
<keyword evidence="3" id="KW-0813">Transport</keyword>
<dbReference type="PANTHER" id="PTHR23502">
    <property type="entry name" value="MAJOR FACILITATOR SUPERFAMILY"/>
    <property type="match status" value="1"/>
</dbReference>
<dbReference type="EMBL" id="CP033459">
    <property type="protein sequence ID" value="QFQ13256.1"/>
    <property type="molecule type" value="Genomic_DNA"/>
</dbReference>
<name>A0A5P8E8H7_9BACT</name>
<dbReference type="PROSITE" id="PS50850">
    <property type="entry name" value="MFS"/>
    <property type="match status" value="1"/>
</dbReference>
<organism evidence="10 11">
    <name type="scientific">Pseudoprevotella muciniphila</name>
    <dbReference type="NCBI Taxonomy" id="2133944"/>
    <lineage>
        <taxon>Bacteria</taxon>
        <taxon>Pseudomonadati</taxon>
        <taxon>Bacteroidota</taxon>
        <taxon>Bacteroidia</taxon>
        <taxon>Bacteroidales</taxon>
        <taxon>Prevotellaceae</taxon>
        <taxon>Pseudoprevotella</taxon>
    </lineage>
</organism>
<sequence>MEKRPGLFLSLTIGILTAFGPFLTDFYMPALPEMVEALKTDEAAVQMSLTACMVGLALGQLIIGPLSDKYGRKSLLIGSLALFLVASVFCVVASNITMFNIARVFQGLGGAGGIVLSKSISTDLFTGNALTKFLAVLSMINAVTSLAAPLVGGALLLVMHWQSIFIVCAGIGLMLIVMCAFVPESLPKDKRSDVSVVKSFGGLFKVFESRTFFYSTLVLMTMYFLFFCIVSSSTFILQTTYGMSSTLYAVVFGAGLLVIGFGAALCPRFQSQVRALRTGVLLIAVSAIATVVSLLVLRNVYCIIASYVLVFFSFGMMQTLATTLGLDAGRKRAGSSSATLGACSFIAGAIAPPLISLGGNLESGSCIGIGVSTALALVFVMKLTRLPSVRAGF</sequence>
<evidence type="ECO:0000256" key="1">
    <source>
        <dbReference type="ARBA" id="ARBA00004651"/>
    </source>
</evidence>
<dbReference type="Gene3D" id="1.20.1720.10">
    <property type="entry name" value="Multidrug resistance protein D"/>
    <property type="match status" value="1"/>
</dbReference>
<feature type="transmembrane region" description="Helical" evidence="8">
    <location>
        <begin position="338"/>
        <end position="355"/>
    </location>
</feature>
<dbReference type="Proteomes" id="UP000249375">
    <property type="component" value="Chromosome"/>
</dbReference>
<evidence type="ECO:0000313" key="11">
    <source>
        <dbReference type="Proteomes" id="UP000249375"/>
    </source>
</evidence>
<protein>
    <submittedName>
        <fullName evidence="10">Bcr/CflA family efflux MFS transporter</fullName>
    </submittedName>
</protein>
<evidence type="ECO:0000256" key="3">
    <source>
        <dbReference type="ARBA" id="ARBA00022448"/>
    </source>
</evidence>
<dbReference type="GO" id="GO:0005886">
    <property type="term" value="C:plasma membrane"/>
    <property type="evidence" value="ECO:0007669"/>
    <property type="project" value="UniProtKB-SubCell"/>
</dbReference>
<feature type="transmembrane region" description="Helical" evidence="8">
    <location>
        <begin position="133"/>
        <end position="158"/>
    </location>
</feature>
<proteinExistence type="inferred from homology"/>
<evidence type="ECO:0000259" key="9">
    <source>
        <dbReference type="PROSITE" id="PS50850"/>
    </source>
</evidence>
<feature type="transmembrane region" description="Helical" evidence="8">
    <location>
        <begin position="278"/>
        <end position="297"/>
    </location>
</feature>
<evidence type="ECO:0000256" key="5">
    <source>
        <dbReference type="ARBA" id="ARBA00022692"/>
    </source>
</evidence>
<dbReference type="SUPFAM" id="SSF103473">
    <property type="entry name" value="MFS general substrate transporter"/>
    <property type="match status" value="1"/>
</dbReference>
<comment type="similarity">
    <text evidence="2">Belongs to the major facilitator superfamily. Bcr/CmlA family.</text>
</comment>
<feature type="transmembrane region" description="Helical" evidence="8">
    <location>
        <begin position="75"/>
        <end position="98"/>
    </location>
</feature>
<gene>
    <name evidence="10" type="ORF">C7Y71_009700</name>
</gene>
<dbReference type="NCBIfam" id="TIGR00710">
    <property type="entry name" value="efflux_Bcr_CflA"/>
    <property type="match status" value="1"/>
</dbReference>
<dbReference type="GO" id="GO:1990961">
    <property type="term" value="P:xenobiotic detoxification by transmembrane export across the plasma membrane"/>
    <property type="evidence" value="ECO:0007669"/>
    <property type="project" value="InterPro"/>
</dbReference>
<keyword evidence="7 8" id="KW-0472">Membrane</keyword>
<keyword evidence="11" id="KW-1185">Reference proteome</keyword>
<feature type="transmembrane region" description="Helical" evidence="8">
    <location>
        <begin position="164"/>
        <end position="182"/>
    </location>
</feature>
<feature type="transmembrane region" description="Helical" evidence="8">
    <location>
        <begin position="361"/>
        <end position="380"/>
    </location>
</feature>
<dbReference type="PROSITE" id="PS00216">
    <property type="entry name" value="SUGAR_TRANSPORT_1"/>
    <property type="match status" value="1"/>
</dbReference>
<feature type="transmembrane region" description="Helical" evidence="8">
    <location>
        <begin position="7"/>
        <end position="23"/>
    </location>
</feature>
<accession>A0A5P8E8H7</accession>
<dbReference type="PANTHER" id="PTHR23502:SF132">
    <property type="entry name" value="POLYAMINE TRANSPORTER 2-RELATED"/>
    <property type="match status" value="1"/>
</dbReference>
<evidence type="ECO:0000256" key="4">
    <source>
        <dbReference type="ARBA" id="ARBA00022475"/>
    </source>
</evidence>
<feature type="domain" description="Major facilitator superfamily (MFS) profile" evidence="9">
    <location>
        <begin position="6"/>
        <end position="393"/>
    </location>
</feature>
<dbReference type="InterPro" id="IPR020846">
    <property type="entry name" value="MFS_dom"/>
</dbReference>
<dbReference type="InterPro" id="IPR011701">
    <property type="entry name" value="MFS"/>
</dbReference>
<feature type="transmembrane region" description="Helical" evidence="8">
    <location>
        <begin position="247"/>
        <end position="266"/>
    </location>
</feature>
<dbReference type="InterPro" id="IPR036259">
    <property type="entry name" value="MFS_trans_sf"/>
</dbReference>
<keyword evidence="6 8" id="KW-1133">Transmembrane helix</keyword>
<evidence type="ECO:0000256" key="2">
    <source>
        <dbReference type="ARBA" id="ARBA00006236"/>
    </source>
</evidence>
<comment type="subcellular location">
    <subcellularLocation>
        <location evidence="1">Cell membrane</location>
        <topology evidence="1">Multi-pass membrane protein</topology>
    </subcellularLocation>
</comment>
<dbReference type="GO" id="GO:0042910">
    <property type="term" value="F:xenobiotic transmembrane transporter activity"/>
    <property type="evidence" value="ECO:0007669"/>
    <property type="project" value="InterPro"/>
</dbReference>
<dbReference type="OrthoDB" id="9807274at2"/>
<evidence type="ECO:0000256" key="7">
    <source>
        <dbReference type="ARBA" id="ARBA00023136"/>
    </source>
</evidence>
<evidence type="ECO:0000256" key="8">
    <source>
        <dbReference type="SAM" id="Phobius"/>
    </source>
</evidence>
<keyword evidence="5 8" id="KW-0812">Transmembrane</keyword>
<keyword evidence="4" id="KW-1003">Cell membrane</keyword>
<dbReference type="InterPro" id="IPR004812">
    <property type="entry name" value="Efflux_drug-R_Bcr/CmlA"/>
</dbReference>
<evidence type="ECO:0000256" key="6">
    <source>
        <dbReference type="ARBA" id="ARBA00022989"/>
    </source>
</evidence>
<dbReference type="KEGG" id="alq:C7Y71_009700"/>
<evidence type="ECO:0000313" key="10">
    <source>
        <dbReference type="EMBL" id="QFQ13256.1"/>
    </source>
</evidence>
<dbReference type="AlphaFoldDB" id="A0A5P8E8H7"/>